<feature type="domain" description="HTH bat-type" evidence="3">
    <location>
        <begin position="175"/>
        <end position="226"/>
    </location>
</feature>
<organism evidence="5 6">
    <name type="scientific">Halogeometricum limi</name>
    <dbReference type="NCBI Taxonomy" id="555875"/>
    <lineage>
        <taxon>Archaea</taxon>
        <taxon>Methanobacteriati</taxon>
        <taxon>Methanobacteriota</taxon>
        <taxon>Stenosarchaea group</taxon>
        <taxon>Halobacteria</taxon>
        <taxon>Halobacteriales</taxon>
        <taxon>Haloferacaceae</taxon>
        <taxon>Halogeometricum</taxon>
    </lineage>
</organism>
<dbReference type="InterPro" id="IPR036388">
    <property type="entry name" value="WH-like_DNA-bd_sf"/>
</dbReference>
<dbReference type="InterPro" id="IPR007050">
    <property type="entry name" value="HTH_bacterioopsin"/>
</dbReference>
<dbReference type="InterPro" id="IPR013324">
    <property type="entry name" value="RNA_pol_sigma_r3/r4-like"/>
</dbReference>
<evidence type="ECO:0000313" key="6">
    <source>
        <dbReference type="Proteomes" id="UP000243250"/>
    </source>
</evidence>
<dbReference type="Proteomes" id="UP000243250">
    <property type="component" value="Unassembled WGS sequence"/>
</dbReference>
<feature type="domain" description="Bacterioopsin transcriptional activator GAF and HTH associated" evidence="4">
    <location>
        <begin position="15"/>
        <end position="158"/>
    </location>
</feature>
<gene>
    <name evidence="5" type="ORF">SAMN04488124_3287</name>
</gene>
<dbReference type="AlphaFoldDB" id="A0A1I6IJ93"/>
<dbReference type="Pfam" id="PF15915">
    <property type="entry name" value="BAT"/>
    <property type="match status" value="1"/>
</dbReference>
<evidence type="ECO:0000259" key="4">
    <source>
        <dbReference type="Pfam" id="PF15915"/>
    </source>
</evidence>
<name>A0A1I6IJ93_9EURY</name>
<accession>A0A1I6IJ93</accession>
<dbReference type="PANTHER" id="PTHR34236">
    <property type="entry name" value="DIMETHYL SULFOXIDE REDUCTASE TRANSCRIPTIONAL ACTIVATOR"/>
    <property type="match status" value="1"/>
</dbReference>
<dbReference type="STRING" id="555875.SAMN04488124_3287"/>
<dbReference type="Pfam" id="PF04967">
    <property type="entry name" value="HTH_10"/>
    <property type="match status" value="1"/>
</dbReference>
<protein>
    <submittedName>
        <fullName evidence="5">Predicted DNA binding protein, contains HTH domain</fullName>
    </submittedName>
</protein>
<proteinExistence type="predicted"/>
<dbReference type="Gene3D" id="1.10.10.10">
    <property type="entry name" value="Winged helix-like DNA-binding domain superfamily/Winged helix DNA-binding domain"/>
    <property type="match status" value="1"/>
</dbReference>
<dbReference type="SUPFAM" id="SSF88659">
    <property type="entry name" value="Sigma3 and sigma4 domains of RNA polymerase sigma factors"/>
    <property type="match status" value="1"/>
</dbReference>
<evidence type="ECO:0000256" key="2">
    <source>
        <dbReference type="ARBA" id="ARBA00023163"/>
    </source>
</evidence>
<evidence type="ECO:0000313" key="5">
    <source>
        <dbReference type="EMBL" id="SFR66805.1"/>
    </source>
</evidence>
<dbReference type="PANTHER" id="PTHR34236:SF1">
    <property type="entry name" value="DIMETHYL SULFOXIDE REDUCTASE TRANSCRIPTIONAL ACTIVATOR"/>
    <property type="match status" value="1"/>
</dbReference>
<sequence length="232" mass="25766">MTRLNQKPPAPAGRTVELEYRIRDDRVFLVAESGKMNCELVLNEVVPQSGGNLLEFVTVRDAPADSVLADALDRPDVLDARVITEDADAGLLELLVTDPELVGLVGDARAIPRLVRADRGVGHVVVEVPPGGDPQRVVAMFRERHPGSKLVARREHDGAPLFTEYVLRERVLDELTDRQREVFLTAYEMGYFDQPRRVSAVQCADYLGISQSTFSQHFRVALRKILDGLLAV</sequence>
<evidence type="ECO:0000259" key="3">
    <source>
        <dbReference type="Pfam" id="PF04967"/>
    </source>
</evidence>
<keyword evidence="1" id="KW-0805">Transcription regulation</keyword>
<reference evidence="6" key="1">
    <citation type="submission" date="2016-10" db="EMBL/GenBank/DDBJ databases">
        <authorList>
            <person name="Varghese N."/>
            <person name="Submissions S."/>
        </authorList>
    </citation>
    <scope>NUCLEOTIDE SEQUENCE [LARGE SCALE GENOMIC DNA]</scope>
    <source>
        <strain evidence="6">CGMCC 1.8711</strain>
    </source>
</reference>
<dbReference type="InterPro" id="IPR031803">
    <property type="entry name" value="BAT_GAF/HTH-assoc"/>
</dbReference>
<keyword evidence="2" id="KW-0804">Transcription</keyword>
<dbReference type="EMBL" id="FOYS01000006">
    <property type="protein sequence ID" value="SFR66805.1"/>
    <property type="molecule type" value="Genomic_DNA"/>
</dbReference>
<evidence type="ECO:0000256" key="1">
    <source>
        <dbReference type="ARBA" id="ARBA00023015"/>
    </source>
</evidence>
<keyword evidence="6" id="KW-1185">Reference proteome</keyword>